<gene>
    <name evidence="3" type="ORF">MM415A04027_0004</name>
    <name evidence="2" type="ORF">MM415B00633_0058</name>
    <name evidence="1" type="ORF">TM448A04214_0004</name>
    <name evidence="4" type="ORF">TM448B04291_0003</name>
</gene>
<dbReference type="EMBL" id="MT145068">
    <property type="protein sequence ID" value="QJI03209.1"/>
    <property type="molecule type" value="Genomic_DNA"/>
</dbReference>
<evidence type="ECO:0000313" key="1">
    <source>
        <dbReference type="EMBL" id="QJA53951.1"/>
    </source>
</evidence>
<reference evidence="1" key="1">
    <citation type="submission" date="2020-03" db="EMBL/GenBank/DDBJ databases">
        <title>The deep terrestrial virosphere.</title>
        <authorList>
            <person name="Holmfeldt K."/>
            <person name="Nilsson E."/>
            <person name="Simone D."/>
            <person name="Lopez-Fernandez M."/>
            <person name="Wu X."/>
            <person name="de Brujin I."/>
            <person name="Lundin D."/>
            <person name="Andersson A."/>
            <person name="Bertilsson S."/>
            <person name="Dopson M."/>
        </authorList>
    </citation>
    <scope>NUCLEOTIDE SEQUENCE</scope>
    <source>
        <strain evidence="3">MM415A04027</strain>
        <strain evidence="2">MM415B00633</strain>
        <strain evidence="1">TM448A04214</strain>
        <strain evidence="4">TM448B04291</strain>
    </source>
</reference>
<dbReference type="EMBL" id="MT144465">
    <property type="protein sequence ID" value="QJA53951.1"/>
    <property type="molecule type" value="Genomic_DNA"/>
</dbReference>
<evidence type="ECO:0000313" key="4">
    <source>
        <dbReference type="EMBL" id="QJI03209.1"/>
    </source>
</evidence>
<dbReference type="EMBL" id="MT141760">
    <property type="protein sequence ID" value="QJA70050.1"/>
    <property type="molecule type" value="Genomic_DNA"/>
</dbReference>
<accession>A0A6H2A2S3</accession>
<proteinExistence type="predicted"/>
<evidence type="ECO:0000313" key="3">
    <source>
        <dbReference type="EMBL" id="QJA70050.1"/>
    </source>
</evidence>
<protein>
    <submittedName>
        <fullName evidence="1">Uncharacterized protein</fullName>
    </submittedName>
</protein>
<sequence>MNEIVTRALGPTEKILKSVADEAYQKGLKEGLTRFELLSLIVPESTTKKKLIQLIQLETEALKRKAVGG</sequence>
<evidence type="ECO:0000313" key="2">
    <source>
        <dbReference type="EMBL" id="QJA63374.1"/>
    </source>
</evidence>
<dbReference type="EMBL" id="MT141495">
    <property type="protein sequence ID" value="QJA63374.1"/>
    <property type="molecule type" value="Genomic_DNA"/>
</dbReference>
<dbReference type="AlphaFoldDB" id="A0A6H2A2S3"/>
<name>A0A6H2A2S3_9ZZZZ</name>
<organism evidence="1">
    <name type="scientific">viral metagenome</name>
    <dbReference type="NCBI Taxonomy" id="1070528"/>
    <lineage>
        <taxon>unclassified sequences</taxon>
        <taxon>metagenomes</taxon>
        <taxon>organismal metagenomes</taxon>
    </lineage>
</organism>